<dbReference type="Proteomes" id="UP000677244">
    <property type="component" value="Unassembled WGS sequence"/>
</dbReference>
<feature type="domain" description="Carboxymuconolactone decarboxylase-like" evidence="1">
    <location>
        <begin position="12"/>
        <end position="93"/>
    </location>
</feature>
<reference evidence="2 3" key="1">
    <citation type="submission" date="2021-03" db="EMBL/GenBank/DDBJ databases">
        <title>Assistant Professor.</title>
        <authorList>
            <person name="Huq M.A."/>
        </authorList>
    </citation>
    <scope>NUCLEOTIDE SEQUENCE [LARGE SCALE GENOMIC DNA]</scope>
    <source>
        <strain evidence="2 3">MAH-29</strain>
    </source>
</reference>
<proteinExistence type="predicted"/>
<evidence type="ECO:0000313" key="2">
    <source>
        <dbReference type="EMBL" id="MBO9201592.1"/>
    </source>
</evidence>
<sequence length="147" mass="16738">MSTRFQMGKVQPEAYKAMNALDTYIRTTSVDPIHREMIKIRASQINGCAYCINQHTHDARKLGETEQRIYLMSAWHEAPNVFTEEEQLILAITEEITLISEQGLSDELYDQAIEVFGEEKTAQIIMIAITINAWNRIGVGLNMHPAL</sequence>
<name>A0ABS3YUL4_9BACT</name>
<dbReference type="SUPFAM" id="SSF69118">
    <property type="entry name" value="AhpD-like"/>
    <property type="match status" value="1"/>
</dbReference>
<dbReference type="PANTHER" id="PTHR34846:SF10">
    <property type="entry name" value="CYTOPLASMIC PROTEIN"/>
    <property type="match status" value="1"/>
</dbReference>
<comment type="caution">
    <text evidence="2">The sequence shown here is derived from an EMBL/GenBank/DDBJ whole genome shotgun (WGS) entry which is preliminary data.</text>
</comment>
<keyword evidence="3" id="KW-1185">Reference proteome</keyword>
<dbReference type="PANTHER" id="PTHR34846">
    <property type="entry name" value="4-CARBOXYMUCONOLACTONE DECARBOXYLASE FAMILY PROTEIN (AFU_ORTHOLOGUE AFUA_6G11590)"/>
    <property type="match status" value="1"/>
</dbReference>
<dbReference type="EMBL" id="JAGHKO010000004">
    <property type="protein sequence ID" value="MBO9201592.1"/>
    <property type="molecule type" value="Genomic_DNA"/>
</dbReference>
<evidence type="ECO:0000259" key="1">
    <source>
        <dbReference type="Pfam" id="PF02627"/>
    </source>
</evidence>
<accession>A0ABS3YUL4</accession>
<dbReference type="InterPro" id="IPR029032">
    <property type="entry name" value="AhpD-like"/>
</dbReference>
<gene>
    <name evidence="2" type="ORF">J7I42_15025</name>
</gene>
<dbReference type="InterPro" id="IPR004675">
    <property type="entry name" value="AhpD_core"/>
</dbReference>
<dbReference type="NCBIfam" id="TIGR00778">
    <property type="entry name" value="ahpD_dom"/>
    <property type="match status" value="1"/>
</dbReference>
<protein>
    <submittedName>
        <fullName evidence="2">Carboxymuconolactone decarboxylase family protein</fullName>
    </submittedName>
</protein>
<organism evidence="2 3">
    <name type="scientific">Niastella soli</name>
    <dbReference type="NCBI Taxonomy" id="2821487"/>
    <lineage>
        <taxon>Bacteria</taxon>
        <taxon>Pseudomonadati</taxon>
        <taxon>Bacteroidota</taxon>
        <taxon>Chitinophagia</taxon>
        <taxon>Chitinophagales</taxon>
        <taxon>Chitinophagaceae</taxon>
        <taxon>Niastella</taxon>
    </lineage>
</organism>
<dbReference type="Pfam" id="PF02627">
    <property type="entry name" value="CMD"/>
    <property type="match status" value="1"/>
</dbReference>
<dbReference type="RefSeq" id="WP_209139646.1">
    <property type="nucleotide sequence ID" value="NZ_JAGHKO010000004.1"/>
</dbReference>
<dbReference type="InterPro" id="IPR003779">
    <property type="entry name" value="CMD-like"/>
</dbReference>
<dbReference type="Gene3D" id="1.20.1290.10">
    <property type="entry name" value="AhpD-like"/>
    <property type="match status" value="1"/>
</dbReference>
<evidence type="ECO:0000313" key="3">
    <source>
        <dbReference type="Proteomes" id="UP000677244"/>
    </source>
</evidence>